<dbReference type="Proteomes" id="UP000503447">
    <property type="component" value="Chromosome"/>
</dbReference>
<dbReference type="InterPro" id="IPR029044">
    <property type="entry name" value="Nucleotide-diphossugar_trans"/>
</dbReference>
<dbReference type="InterPro" id="IPR050834">
    <property type="entry name" value="Glycosyltransf_2"/>
</dbReference>
<dbReference type="EMBL" id="CP053452">
    <property type="protein sequence ID" value="QJW99141.1"/>
    <property type="molecule type" value="Genomic_DNA"/>
</dbReference>
<dbReference type="KEGG" id="ftj:FTUN_6741"/>
<dbReference type="PANTHER" id="PTHR43685">
    <property type="entry name" value="GLYCOSYLTRANSFERASE"/>
    <property type="match status" value="1"/>
</dbReference>
<dbReference type="InterPro" id="IPR001173">
    <property type="entry name" value="Glyco_trans_2-like"/>
</dbReference>
<protein>
    <recommendedName>
        <fullName evidence="1">Glycosyltransferase 2-like domain-containing protein</fullName>
    </recommendedName>
</protein>
<dbReference type="SUPFAM" id="SSF53448">
    <property type="entry name" value="Nucleotide-diphospho-sugar transferases"/>
    <property type="match status" value="1"/>
</dbReference>
<dbReference type="Gene3D" id="3.90.550.10">
    <property type="entry name" value="Spore Coat Polysaccharide Biosynthesis Protein SpsA, Chain A"/>
    <property type="match status" value="1"/>
</dbReference>
<name>A0A6M5Z153_9BACT</name>
<dbReference type="AlphaFoldDB" id="A0A6M5Z153"/>
<evidence type="ECO:0000313" key="3">
    <source>
        <dbReference type="Proteomes" id="UP000503447"/>
    </source>
</evidence>
<keyword evidence="3" id="KW-1185">Reference proteome</keyword>
<accession>A0A6M5Z153</accession>
<organism evidence="2 3">
    <name type="scientific">Frigoriglobus tundricola</name>
    <dbReference type="NCBI Taxonomy" id="2774151"/>
    <lineage>
        <taxon>Bacteria</taxon>
        <taxon>Pseudomonadati</taxon>
        <taxon>Planctomycetota</taxon>
        <taxon>Planctomycetia</taxon>
        <taxon>Gemmatales</taxon>
        <taxon>Gemmataceae</taxon>
        <taxon>Frigoriglobus</taxon>
    </lineage>
</organism>
<dbReference type="CDD" id="cd00761">
    <property type="entry name" value="Glyco_tranf_GTA_type"/>
    <property type="match status" value="1"/>
</dbReference>
<proteinExistence type="predicted"/>
<sequence length="541" mass="59038">MSWVPPGFPGAGWDCPFFPRVINHFSYSNRSTAGADAGQEYSMSEVKFSVVIPTRERADTLRFALRTCLDQTFDDYEVIVSDNFSSPATRAVVDEAGSPKVRYVRTAGPVAMSSNWEFGVGHARGEYVVLIGDDDGLLPHALAELDRLTRAHGAKAVQWTAAYYTWPTVALPGQGNYLRVPFGCGLGERDGAAAIRDVAAFRAFYTDLPMLYNAAVHRDVLAELKRRTGRVFRHLIPDVYSGFAVAHAAGRYLSTTVPMSVSGQSAASNGIATLFHHGRSEIDREFHALNAQDGFRSDPTVPDLAVFPHVPVADAFACAKRALFPDLPVAVDRRALSAACVAGARVAEADWPAARAAVRAALADRPDLLAWFDAELGPTPYRPPAPVRLRPEHLGFDGATLHLDAAAFGVTDVAGAALLCERLLDFRDRPVQYAGSADDPHVAAMKISDLAYLCDERERAILRLHLATAELQRACDERSAMIHQISRTAGAQVRELDQRLQVAEGHLDSERRWSLKRPVRAAKKLLDVTTSTLFKRPAGAR</sequence>
<evidence type="ECO:0000259" key="1">
    <source>
        <dbReference type="Pfam" id="PF00535"/>
    </source>
</evidence>
<dbReference type="PANTHER" id="PTHR43685:SF2">
    <property type="entry name" value="GLYCOSYLTRANSFERASE 2-LIKE DOMAIN-CONTAINING PROTEIN"/>
    <property type="match status" value="1"/>
</dbReference>
<gene>
    <name evidence="2" type="ORF">FTUN_6741</name>
</gene>
<dbReference type="Pfam" id="PF00535">
    <property type="entry name" value="Glycos_transf_2"/>
    <property type="match status" value="1"/>
</dbReference>
<feature type="domain" description="Glycosyltransferase 2-like" evidence="1">
    <location>
        <begin position="49"/>
        <end position="167"/>
    </location>
</feature>
<evidence type="ECO:0000313" key="2">
    <source>
        <dbReference type="EMBL" id="QJW99141.1"/>
    </source>
</evidence>
<reference evidence="3" key="1">
    <citation type="submission" date="2020-05" db="EMBL/GenBank/DDBJ databases">
        <title>Frigoriglobus tundricola gen. nov., sp. nov., a psychrotolerant cellulolytic planctomycete of the family Gemmataceae with two divergent copies of 16S rRNA gene.</title>
        <authorList>
            <person name="Kulichevskaya I.S."/>
            <person name="Ivanova A.A."/>
            <person name="Naumoff D.G."/>
            <person name="Beletsky A.V."/>
            <person name="Rijpstra W.I.C."/>
            <person name="Sinninghe Damste J.S."/>
            <person name="Mardanov A.V."/>
            <person name="Ravin N.V."/>
            <person name="Dedysh S.N."/>
        </authorList>
    </citation>
    <scope>NUCLEOTIDE SEQUENCE [LARGE SCALE GENOMIC DNA]</scope>
    <source>
        <strain evidence="3">PL17</strain>
    </source>
</reference>